<proteinExistence type="predicted"/>
<dbReference type="PANTHER" id="PTHR24073">
    <property type="entry name" value="DRAB5-RELATED"/>
    <property type="match status" value="1"/>
</dbReference>
<dbReference type="Proteomes" id="UP000078550">
    <property type="component" value="Unassembled WGS sequence"/>
</dbReference>
<name>A0A1A8Z585_PLAOA</name>
<evidence type="ECO:0000313" key="4">
    <source>
        <dbReference type="EMBL" id="SBT38499.1"/>
    </source>
</evidence>
<accession>A0A1A8Z585</accession>
<dbReference type="EMBL" id="FLRD01000108">
    <property type="protein sequence ID" value="SBT38499.1"/>
    <property type="molecule type" value="Genomic_DNA"/>
</dbReference>
<reference evidence="5" key="2">
    <citation type="submission" date="2016-05" db="EMBL/GenBank/DDBJ databases">
        <authorList>
            <person name="Lavstsen T."/>
            <person name="Jespersen J.S."/>
        </authorList>
    </citation>
    <scope>NUCLEOTIDE SEQUENCE [LARGE SCALE GENOMIC DNA]</scope>
</reference>
<feature type="compositionally biased region" description="Basic residues" evidence="3">
    <location>
        <begin position="293"/>
        <end position="307"/>
    </location>
</feature>
<dbReference type="GO" id="GO:0005525">
    <property type="term" value="F:GTP binding"/>
    <property type="evidence" value="ECO:0007669"/>
    <property type="project" value="UniProtKB-KW"/>
</dbReference>
<evidence type="ECO:0000256" key="3">
    <source>
        <dbReference type="SAM" id="MobiDB-lite"/>
    </source>
</evidence>
<feature type="region of interest" description="Disordered" evidence="3">
    <location>
        <begin position="292"/>
        <end position="313"/>
    </location>
</feature>
<dbReference type="InterPro" id="IPR001806">
    <property type="entry name" value="Small_GTPase"/>
</dbReference>
<dbReference type="EMBL" id="FLRE01000143">
    <property type="protein sequence ID" value="SBT39093.1"/>
    <property type="molecule type" value="Genomic_DNA"/>
</dbReference>
<dbReference type="Gene3D" id="3.40.50.300">
    <property type="entry name" value="P-loop containing nucleotide triphosphate hydrolases"/>
    <property type="match status" value="1"/>
</dbReference>
<gene>
    <name evidence="4" type="ORF">POVWA1_038090</name>
    <name evidence="5" type="ORF">POVWA2_037060</name>
</gene>
<dbReference type="Pfam" id="PF00071">
    <property type="entry name" value="Ras"/>
    <property type="match status" value="1"/>
</dbReference>
<keyword evidence="2" id="KW-0342">GTP-binding</keyword>
<reference evidence="6 7" key="1">
    <citation type="submission" date="2016-05" db="EMBL/GenBank/DDBJ databases">
        <authorList>
            <person name="Naeem Raeece"/>
        </authorList>
    </citation>
    <scope>NUCLEOTIDE SEQUENCE [LARGE SCALE GENOMIC DNA]</scope>
</reference>
<dbReference type="InterPro" id="IPR027417">
    <property type="entry name" value="P-loop_NTPase"/>
</dbReference>
<evidence type="ECO:0000256" key="1">
    <source>
        <dbReference type="ARBA" id="ARBA00022741"/>
    </source>
</evidence>
<dbReference type="AlphaFoldDB" id="A0A1A8Z585"/>
<feature type="region of interest" description="Disordered" evidence="3">
    <location>
        <begin position="332"/>
        <end position="354"/>
    </location>
</feature>
<evidence type="ECO:0000313" key="7">
    <source>
        <dbReference type="Proteomes" id="UP000078555"/>
    </source>
</evidence>
<evidence type="ECO:0000313" key="6">
    <source>
        <dbReference type="Proteomes" id="UP000078550"/>
    </source>
</evidence>
<dbReference type="GO" id="GO:0003924">
    <property type="term" value="F:GTPase activity"/>
    <property type="evidence" value="ECO:0007669"/>
    <property type="project" value="InterPro"/>
</dbReference>
<keyword evidence="7" id="KW-1185">Reference proteome</keyword>
<keyword evidence="1" id="KW-0547">Nucleotide-binding</keyword>
<evidence type="ECO:0000256" key="2">
    <source>
        <dbReference type="ARBA" id="ARBA00023134"/>
    </source>
</evidence>
<dbReference type="SUPFAM" id="SSF52540">
    <property type="entry name" value="P-loop containing nucleoside triphosphate hydrolases"/>
    <property type="match status" value="1"/>
</dbReference>
<organism evidence="5 6">
    <name type="scientific">Plasmodium ovale wallikeri</name>
    <dbReference type="NCBI Taxonomy" id="864142"/>
    <lineage>
        <taxon>Eukaryota</taxon>
        <taxon>Sar</taxon>
        <taxon>Alveolata</taxon>
        <taxon>Apicomplexa</taxon>
        <taxon>Aconoidasida</taxon>
        <taxon>Haemosporida</taxon>
        <taxon>Plasmodiidae</taxon>
        <taxon>Plasmodium</taxon>
        <taxon>Plasmodium (Plasmodium)</taxon>
    </lineage>
</organism>
<evidence type="ECO:0000313" key="5">
    <source>
        <dbReference type="EMBL" id="SBT39093.1"/>
    </source>
</evidence>
<dbReference type="Proteomes" id="UP000078555">
    <property type="component" value="Unassembled WGS sequence"/>
</dbReference>
<sequence length="481" mass="54877">MESLRILVLGDLGVGKSSFLRLISERFYEIYPINYFDYFVCLERKEGRAKEGERQLVSAKDLAQNNCTKQSVEAIVESMFFQAKKNFLSFIESKMNTKSLFCEEKHKYTYGLEIFPFLWDRNSTYNKNMFAKNIPINMLKRGNMHTCKGSILLNHNEKDVEGGIGEDAGRCIDSDGTYVDGGNYLLVEFFEIGGVQTYSYIRNIFYEKHDGILLVYDSSNNKSYHNLVNWLYELYINAKPPSDVFCKVFKQQNSFWNIFQSKKNNKGTAPSLGKKGGRHGFCVGSDLEDRYNGHSRHDHHKCRRKKRSDSAESDCSSGTAFSGFSGVHADFSPSDGSSDIEKGTGTGTRTRARNRMKTGKTNEEILRGEIPIACVATKIDKKTAKQKPVYVETPKKSYLYNLFFSDLFANISSYENKNNLKIKKDILKKLEYLISQAIEIKASSIDCIVDIEKFLTFLRRAYDKKHGQTTCPSCHHTDVTA</sequence>
<protein>
    <submittedName>
        <fullName evidence="5">Ras GTPAse, putative</fullName>
    </submittedName>
</protein>